<keyword evidence="4" id="KW-0804">Transcription</keyword>
<dbReference type="InterPro" id="IPR009061">
    <property type="entry name" value="DNA-bd_dom_put_sf"/>
</dbReference>
<dbReference type="Pfam" id="PF02607">
    <property type="entry name" value="B12-binding_2"/>
    <property type="match status" value="1"/>
</dbReference>
<dbReference type="Gene3D" id="1.10.1660.10">
    <property type="match status" value="1"/>
</dbReference>
<keyword evidence="7" id="KW-1185">Reference proteome</keyword>
<dbReference type="EMBL" id="CP113088">
    <property type="protein sequence ID" value="WAC02008.1"/>
    <property type="molecule type" value="Genomic_DNA"/>
</dbReference>
<dbReference type="RefSeq" id="WP_267676606.1">
    <property type="nucleotide sequence ID" value="NZ_CP113088.1"/>
</dbReference>
<dbReference type="SMART" id="SM00422">
    <property type="entry name" value="HTH_MERR"/>
    <property type="match status" value="1"/>
</dbReference>
<dbReference type="InterPro" id="IPR003759">
    <property type="entry name" value="Cbl-bd_cap"/>
</dbReference>
<keyword evidence="3" id="KW-0238">DNA-binding</keyword>
<organism evidence="6 7">
    <name type="scientific">Lacinutrix neustonica</name>
    <dbReference type="NCBI Taxonomy" id="2980107"/>
    <lineage>
        <taxon>Bacteria</taxon>
        <taxon>Pseudomonadati</taxon>
        <taxon>Bacteroidota</taxon>
        <taxon>Flavobacteriia</taxon>
        <taxon>Flavobacteriales</taxon>
        <taxon>Flavobacteriaceae</taxon>
        <taxon>Lacinutrix</taxon>
    </lineage>
</organism>
<dbReference type="InterPro" id="IPR047057">
    <property type="entry name" value="MerR_fam"/>
</dbReference>
<evidence type="ECO:0000256" key="2">
    <source>
        <dbReference type="ARBA" id="ARBA00023015"/>
    </source>
</evidence>
<evidence type="ECO:0000313" key="6">
    <source>
        <dbReference type="EMBL" id="WAC02008.1"/>
    </source>
</evidence>
<dbReference type="PANTHER" id="PTHR30204">
    <property type="entry name" value="REDOX-CYCLING DRUG-SENSING TRANSCRIPTIONAL ACTIVATOR SOXR"/>
    <property type="match status" value="1"/>
</dbReference>
<dbReference type="AlphaFoldDB" id="A0A9E8MUX2"/>
<dbReference type="CDD" id="cd01104">
    <property type="entry name" value="HTH_MlrA-CarA"/>
    <property type="match status" value="1"/>
</dbReference>
<gene>
    <name evidence="6" type="ORF">N7U66_19625</name>
</gene>
<dbReference type="Proteomes" id="UP001164705">
    <property type="component" value="Chromosome"/>
</dbReference>
<dbReference type="Pfam" id="PF13411">
    <property type="entry name" value="MerR_1"/>
    <property type="match status" value="1"/>
</dbReference>
<dbReference type="InterPro" id="IPR000551">
    <property type="entry name" value="MerR-type_HTH_dom"/>
</dbReference>
<evidence type="ECO:0000256" key="4">
    <source>
        <dbReference type="ARBA" id="ARBA00023163"/>
    </source>
</evidence>
<evidence type="ECO:0000313" key="7">
    <source>
        <dbReference type="Proteomes" id="UP001164705"/>
    </source>
</evidence>
<evidence type="ECO:0000256" key="3">
    <source>
        <dbReference type="ARBA" id="ARBA00023125"/>
    </source>
</evidence>
<dbReference type="SUPFAM" id="SSF46955">
    <property type="entry name" value="Putative DNA-binding domain"/>
    <property type="match status" value="1"/>
</dbReference>
<dbReference type="Gene3D" id="1.10.1240.10">
    <property type="entry name" value="Methionine synthase domain"/>
    <property type="match status" value="1"/>
</dbReference>
<dbReference type="KEGG" id="lnu:N7U66_19625"/>
<name>A0A9E8MUX2_9FLAO</name>
<dbReference type="Gene3D" id="3.40.50.280">
    <property type="entry name" value="Cobalamin-binding domain"/>
    <property type="match status" value="1"/>
</dbReference>
<sequence>MNNIKTKFSIRDLENLSGIKAHTIRIWEKRYNLFEPNRTDTNIRYYSLSSLQKLLNISFLNKNGYKVSKIASLESQEIPTLVKEIALNKDSSNHAINLFKVAMLNFDKGLFLSTFNNLVQSKSISEIFYTVFVPLLEDIGILWQTDTITPAHEHFIFELIKQKILVHTDNISNASQDKHTGDIYVLFLPDNEIHELGLLFINYELTLRGLHSIYLGQSVPIDSLKYITDYYNKIIYISSFTIKPEKEIINDYLIEFSEKILQDSNHSLHISR</sequence>
<feature type="domain" description="HTH merR-type" evidence="5">
    <location>
        <begin position="7"/>
        <end position="76"/>
    </location>
</feature>
<keyword evidence="1" id="KW-0678">Repressor</keyword>
<dbReference type="GO" id="GO:0003700">
    <property type="term" value="F:DNA-binding transcription factor activity"/>
    <property type="evidence" value="ECO:0007669"/>
    <property type="project" value="InterPro"/>
</dbReference>
<dbReference type="PANTHER" id="PTHR30204:SF69">
    <property type="entry name" value="MERR-FAMILY TRANSCRIPTIONAL REGULATOR"/>
    <property type="match status" value="1"/>
</dbReference>
<dbReference type="PROSITE" id="PS50937">
    <property type="entry name" value="HTH_MERR_2"/>
    <property type="match status" value="1"/>
</dbReference>
<dbReference type="GO" id="GO:0003677">
    <property type="term" value="F:DNA binding"/>
    <property type="evidence" value="ECO:0007669"/>
    <property type="project" value="UniProtKB-KW"/>
</dbReference>
<reference evidence="6" key="1">
    <citation type="submission" date="2022-11" db="EMBL/GenBank/DDBJ databases">
        <title>Lacinutrix neustonica HL-RS19T sp. nov., isolated from the surface microlayer sample of brackish Lake Shihwa.</title>
        <authorList>
            <person name="Choi J.Y."/>
            <person name="Hwang C.Y."/>
        </authorList>
    </citation>
    <scope>NUCLEOTIDE SEQUENCE</scope>
    <source>
        <strain evidence="6">HL-RS19</strain>
    </source>
</reference>
<proteinExistence type="predicted"/>
<accession>A0A9E8MUX2</accession>
<protein>
    <submittedName>
        <fullName evidence="6">MerR family transcriptional regulator</fullName>
    </submittedName>
</protein>
<evidence type="ECO:0000256" key="1">
    <source>
        <dbReference type="ARBA" id="ARBA00022491"/>
    </source>
</evidence>
<keyword evidence="2" id="KW-0805">Transcription regulation</keyword>
<evidence type="ECO:0000259" key="5">
    <source>
        <dbReference type="PROSITE" id="PS50937"/>
    </source>
</evidence>
<dbReference type="InterPro" id="IPR036594">
    <property type="entry name" value="Meth_synthase_dom"/>
</dbReference>